<evidence type="ECO:0000313" key="2">
    <source>
        <dbReference type="EMBL" id="KNC84306.1"/>
    </source>
</evidence>
<dbReference type="EMBL" id="KQ241773">
    <property type="protein sequence ID" value="KNC84306.1"/>
    <property type="molecule type" value="Genomic_DNA"/>
</dbReference>
<gene>
    <name evidence="2" type="ORF">SARC_03467</name>
</gene>
<feature type="compositionally biased region" description="Low complexity" evidence="1">
    <location>
        <begin position="115"/>
        <end position="138"/>
    </location>
</feature>
<accession>A0A0L0G627</accession>
<feature type="compositionally biased region" description="Polar residues" evidence="1">
    <location>
        <begin position="44"/>
        <end position="57"/>
    </location>
</feature>
<dbReference type="AlphaFoldDB" id="A0A0L0G627"/>
<dbReference type="Proteomes" id="UP000054560">
    <property type="component" value="Unassembled WGS sequence"/>
</dbReference>
<reference evidence="2 3" key="1">
    <citation type="submission" date="2011-02" db="EMBL/GenBank/DDBJ databases">
        <title>The Genome Sequence of Sphaeroforma arctica JP610.</title>
        <authorList>
            <consortium name="The Broad Institute Genome Sequencing Platform"/>
            <person name="Russ C."/>
            <person name="Cuomo C."/>
            <person name="Young S.K."/>
            <person name="Zeng Q."/>
            <person name="Gargeya S."/>
            <person name="Alvarado L."/>
            <person name="Berlin A."/>
            <person name="Chapman S.B."/>
            <person name="Chen Z."/>
            <person name="Freedman E."/>
            <person name="Gellesch M."/>
            <person name="Goldberg J."/>
            <person name="Griggs A."/>
            <person name="Gujja S."/>
            <person name="Heilman E."/>
            <person name="Heiman D."/>
            <person name="Howarth C."/>
            <person name="Mehta T."/>
            <person name="Neiman D."/>
            <person name="Pearson M."/>
            <person name="Roberts A."/>
            <person name="Saif S."/>
            <person name="Shea T."/>
            <person name="Shenoy N."/>
            <person name="Sisk P."/>
            <person name="Stolte C."/>
            <person name="Sykes S."/>
            <person name="White J."/>
            <person name="Yandava C."/>
            <person name="Burger G."/>
            <person name="Gray M.W."/>
            <person name="Holland P.W.H."/>
            <person name="King N."/>
            <person name="Lang F.B.F."/>
            <person name="Roger A.J."/>
            <person name="Ruiz-Trillo I."/>
            <person name="Haas B."/>
            <person name="Nusbaum C."/>
            <person name="Birren B."/>
        </authorList>
    </citation>
    <scope>NUCLEOTIDE SEQUENCE [LARGE SCALE GENOMIC DNA]</scope>
    <source>
        <strain evidence="2 3">JP610</strain>
    </source>
</reference>
<proteinExistence type="predicted"/>
<sequence length="159" mass="16427">MWSTSVQQEFLADQRNAALHTPSDNGRAMGSDTSALPDPATLSRPVNRQDPQATQPDSGAAGVTTGSGDVPLTEAEKAQLAQAQGEDAMRQRIRQEARILMAEEAARFRTERLAAESASGSSTKGSATASSTSGSARSLNGVPLASRASRAIDLAASGD</sequence>
<protein>
    <submittedName>
        <fullName evidence="2">Uncharacterized protein</fullName>
    </submittedName>
</protein>
<feature type="region of interest" description="Disordered" evidence="1">
    <location>
        <begin position="1"/>
        <end position="89"/>
    </location>
</feature>
<organism evidence="2 3">
    <name type="scientific">Sphaeroforma arctica JP610</name>
    <dbReference type="NCBI Taxonomy" id="667725"/>
    <lineage>
        <taxon>Eukaryota</taxon>
        <taxon>Ichthyosporea</taxon>
        <taxon>Ichthyophonida</taxon>
        <taxon>Sphaeroforma</taxon>
    </lineage>
</organism>
<evidence type="ECO:0000256" key="1">
    <source>
        <dbReference type="SAM" id="MobiDB-lite"/>
    </source>
</evidence>
<name>A0A0L0G627_9EUKA</name>
<dbReference type="GeneID" id="25903971"/>
<feature type="region of interest" description="Disordered" evidence="1">
    <location>
        <begin position="111"/>
        <end position="159"/>
    </location>
</feature>
<dbReference type="RefSeq" id="XP_014158208.1">
    <property type="nucleotide sequence ID" value="XM_014302733.1"/>
</dbReference>
<evidence type="ECO:0000313" key="3">
    <source>
        <dbReference type="Proteomes" id="UP000054560"/>
    </source>
</evidence>
<keyword evidence="3" id="KW-1185">Reference proteome</keyword>